<keyword evidence="7" id="KW-0804">Transcription</keyword>
<keyword evidence="9" id="KW-0539">Nucleus</keyword>
<dbReference type="PRINTS" id="PR00047">
    <property type="entry name" value="STROIDFINGER"/>
</dbReference>
<dbReference type="GO" id="GO:0000978">
    <property type="term" value="F:RNA polymerase II cis-regulatory region sequence-specific DNA binding"/>
    <property type="evidence" value="ECO:0007669"/>
    <property type="project" value="TreeGrafter"/>
</dbReference>
<dbReference type="Gene3D" id="1.10.565.10">
    <property type="entry name" value="Retinoid X Receptor"/>
    <property type="match status" value="1"/>
</dbReference>
<dbReference type="InterPro" id="IPR050234">
    <property type="entry name" value="Nuclear_hormone_rcpt_NR1"/>
</dbReference>
<evidence type="ECO:0000256" key="7">
    <source>
        <dbReference type="ARBA" id="ARBA00023163"/>
    </source>
</evidence>
<dbReference type="Proteomes" id="UP000230423">
    <property type="component" value="Unassembled WGS sequence"/>
</dbReference>
<dbReference type="SMART" id="SM00399">
    <property type="entry name" value="ZnF_C4"/>
    <property type="match status" value="1"/>
</dbReference>
<dbReference type="InterPro" id="IPR035500">
    <property type="entry name" value="NHR-like_dom_sf"/>
</dbReference>
<proteinExistence type="inferred from homology"/>
<gene>
    <name evidence="12" type="ORF">TELCIR_04193</name>
</gene>
<dbReference type="InterPro" id="IPR013088">
    <property type="entry name" value="Znf_NHR/GATA"/>
</dbReference>
<dbReference type="SUPFAM" id="SSF57716">
    <property type="entry name" value="Glucocorticoid receptor-like (DNA-binding domain)"/>
    <property type="match status" value="1"/>
</dbReference>
<dbReference type="InterPro" id="IPR026146">
    <property type="entry name" value="Ribosomal_uS3m"/>
</dbReference>
<evidence type="ECO:0000256" key="2">
    <source>
        <dbReference type="ARBA" id="ARBA00022723"/>
    </source>
</evidence>
<dbReference type="GO" id="GO:0000122">
    <property type="term" value="P:negative regulation of transcription by RNA polymerase II"/>
    <property type="evidence" value="ECO:0007669"/>
    <property type="project" value="TreeGrafter"/>
</dbReference>
<dbReference type="PANTHER" id="PTHR24082">
    <property type="entry name" value="NUCLEAR HORMONE RECEPTOR"/>
    <property type="match status" value="1"/>
</dbReference>
<evidence type="ECO:0000256" key="8">
    <source>
        <dbReference type="ARBA" id="ARBA00023170"/>
    </source>
</evidence>
<evidence type="ECO:0000313" key="13">
    <source>
        <dbReference type="Proteomes" id="UP000230423"/>
    </source>
</evidence>
<evidence type="ECO:0000256" key="9">
    <source>
        <dbReference type="ARBA" id="ARBA00023242"/>
    </source>
</evidence>
<feature type="region of interest" description="Disordered" evidence="10">
    <location>
        <begin position="1"/>
        <end position="22"/>
    </location>
</feature>
<dbReference type="PANTHER" id="PTHR24082:SF283">
    <property type="entry name" value="NUCLEAR HORMONE RECEPTOR HR96"/>
    <property type="match status" value="1"/>
</dbReference>
<dbReference type="EMBL" id="KZ345382">
    <property type="protein sequence ID" value="PIO73826.1"/>
    <property type="molecule type" value="Genomic_DNA"/>
</dbReference>
<keyword evidence="2" id="KW-0479">Metal-binding</keyword>
<dbReference type="Pfam" id="PF00105">
    <property type="entry name" value="zf-C4"/>
    <property type="match status" value="1"/>
</dbReference>
<dbReference type="InterPro" id="IPR001628">
    <property type="entry name" value="Znf_hrmn_rcpt"/>
</dbReference>
<evidence type="ECO:0000256" key="6">
    <source>
        <dbReference type="ARBA" id="ARBA00023125"/>
    </source>
</evidence>
<dbReference type="OrthoDB" id="5950413at2759"/>
<evidence type="ECO:0000313" key="12">
    <source>
        <dbReference type="EMBL" id="PIO73826.1"/>
    </source>
</evidence>
<keyword evidence="8" id="KW-0675">Receptor</keyword>
<keyword evidence="13" id="KW-1185">Reference proteome</keyword>
<dbReference type="PROSITE" id="PS51030">
    <property type="entry name" value="NUCLEAR_REC_DBD_2"/>
    <property type="match status" value="1"/>
</dbReference>
<feature type="domain" description="Nuclear receptor" evidence="11">
    <location>
        <begin position="235"/>
        <end position="310"/>
    </location>
</feature>
<evidence type="ECO:0000256" key="10">
    <source>
        <dbReference type="SAM" id="MobiDB-lite"/>
    </source>
</evidence>
<dbReference type="GO" id="GO:0030154">
    <property type="term" value="P:cell differentiation"/>
    <property type="evidence" value="ECO:0007669"/>
    <property type="project" value="TreeGrafter"/>
</dbReference>
<dbReference type="AlphaFoldDB" id="A0A2G9UUI4"/>
<dbReference type="GO" id="GO:0045944">
    <property type="term" value="P:positive regulation of transcription by RNA polymerase II"/>
    <property type="evidence" value="ECO:0007669"/>
    <property type="project" value="TreeGrafter"/>
</dbReference>
<dbReference type="GO" id="GO:0004879">
    <property type="term" value="F:nuclear receptor activity"/>
    <property type="evidence" value="ECO:0007669"/>
    <property type="project" value="TreeGrafter"/>
</dbReference>
<dbReference type="GO" id="GO:0005739">
    <property type="term" value="C:mitochondrion"/>
    <property type="evidence" value="ECO:0007669"/>
    <property type="project" value="InterPro"/>
</dbReference>
<protein>
    <submittedName>
        <fullName evidence="12">Zinc finger, C4 type</fullName>
    </submittedName>
</protein>
<dbReference type="Gene3D" id="3.30.50.10">
    <property type="entry name" value="Erythroid Transcription Factor GATA-1, subunit A"/>
    <property type="match status" value="1"/>
</dbReference>
<keyword evidence="3" id="KW-0863">Zinc-finger</keyword>
<comment type="similarity">
    <text evidence="1">Belongs to the nuclear hormone receptor family.</text>
</comment>
<sequence>MQDYQFHRNIVEEDAKPSRSNHRCTPSMVRMFVANCSPARPLSAMIRRDIATSSRLDKNQAGKYRATVDRSRLLTYEMAQKPHHIGVRKSWLSWHSQNLEGFRQSQPLMVVHDEIIRRFVRGFFPQNVVISGEEIVIKRRGNVVTVAGFLQYSRRLDIRRIYWMFGFTEQFLSILLKQPVLISKTYGLLAYGWDARRPGLNWNSDTMSQHSPESFSEEDATARRVADNSATVDAPRTCKVCGDRANGYNFGVLTCESCKAFFRRNAVREEEIKCPFSSNCEITSASRRFCQACRLQKCFMAGMSRSWLIDQKPRVNSRKRAATAEDGISIDIYDNPTEEVSVSKAYLNELIRKAKRSYAPLQSPLSPASMVAFSPMMSSLQPSGCQDAVNSSGPKCANPTQEIFDERKYAKLSAEDLHLVQELIRANEPLKAPLDFQFKEELTLMDVVKISEAGLKRIVCMARDLAAFQALDIEDKKNIMKGFLTRAFKPKGFKGMEVKLDVLKSVTEAQHYEEHKRVVECEYTGGEAAQVYEALVRKLEELKHLKEGLVRIYYGFDSRQLDPLIKELFDMM</sequence>
<dbReference type="PROSITE" id="PS00031">
    <property type="entry name" value="NUCLEAR_REC_DBD_1"/>
    <property type="match status" value="1"/>
</dbReference>
<dbReference type="Pfam" id="PF14955">
    <property type="entry name" value="MRP-S24"/>
    <property type="match status" value="1"/>
</dbReference>
<keyword evidence="6" id="KW-0238">DNA-binding</keyword>
<accession>A0A2G9UUI4</accession>
<keyword evidence="4" id="KW-0862">Zinc</keyword>
<name>A0A2G9UUI4_TELCI</name>
<organism evidence="12 13">
    <name type="scientific">Teladorsagia circumcincta</name>
    <name type="common">Brown stomach worm</name>
    <name type="synonym">Ostertagia circumcincta</name>
    <dbReference type="NCBI Taxonomy" id="45464"/>
    <lineage>
        <taxon>Eukaryota</taxon>
        <taxon>Metazoa</taxon>
        <taxon>Ecdysozoa</taxon>
        <taxon>Nematoda</taxon>
        <taxon>Chromadorea</taxon>
        <taxon>Rhabditida</taxon>
        <taxon>Rhabditina</taxon>
        <taxon>Rhabditomorpha</taxon>
        <taxon>Strongyloidea</taxon>
        <taxon>Trichostrongylidae</taxon>
        <taxon>Teladorsagia</taxon>
    </lineage>
</organism>
<evidence type="ECO:0000259" key="11">
    <source>
        <dbReference type="PROSITE" id="PS51030"/>
    </source>
</evidence>
<keyword evidence="5" id="KW-0805">Transcription regulation</keyword>
<evidence type="ECO:0000256" key="4">
    <source>
        <dbReference type="ARBA" id="ARBA00022833"/>
    </source>
</evidence>
<reference evidence="12 13" key="1">
    <citation type="submission" date="2015-09" db="EMBL/GenBank/DDBJ databases">
        <title>Draft genome of the parasitic nematode Teladorsagia circumcincta isolate WARC Sus (inbred).</title>
        <authorList>
            <person name="Mitreva M."/>
        </authorList>
    </citation>
    <scope>NUCLEOTIDE SEQUENCE [LARGE SCALE GENOMIC DNA]</scope>
    <source>
        <strain evidence="12 13">S</strain>
    </source>
</reference>
<evidence type="ECO:0000256" key="3">
    <source>
        <dbReference type="ARBA" id="ARBA00022771"/>
    </source>
</evidence>
<dbReference type="GO" id="GO:0008270">
    <property type="term" value="F:zinc ion binding"/>
    <property type="evidence" value="ECO:0007669"/>
    <property type="project" value="UniProtKB-KW"/>
</dbReference>
<evidence type="ECO:0000256" key="1">
    <source>
        <dbReference type="ARBA" id="ARBA00005993"/>
    </source>
</evidence>
<evidence type="ECO:0000256" key="5">
    <source>
        <dbReference type="ARBA" id="ARBA00023015"/>
    </source>
</evidence>
<feature type="compositionally biased region" description="Basic and acidic residues" evidence="10">
    <location>
        <begin position="1"/>
        <end position="17"/>
    </location>
</feature>